<feature type="region of interest" description="Disordered" evidence="1">
    <location>
        <begin position="1"/>
        <end position="23"/>
    </location>
</feature>
<dbReference type="OrthoDB" id="668540at2759"/>
<accession>A0A6A4GDX6</accession>
<reference evidence="2" key="1">
    <citation type="journal article" date="2019" name="Environ. Microbiol.">
        <title>Fungal ecological strategies reflected in gene transcription - a case study of two litter decomposers.</title>
        <authorList>
            <person name="Barbi F."/>
            <person name="Kohler A."/>
            <person name="Barry K."/>
            <person name="Baskaran P."/>
            <person name="Daum C."/>
            <person name="Fauchery L."/>
            <person name="Ihrmark K."/>
            <person name="Kuo A."/>
            <person name="LaButti K."/>
            <person name="Lipzen A."/>
            <person name="Morin E."/>
            <person name="Grigoriev I.V."/>
            <person name="Henrissat B."/>
            <person name="Lindahl B."/>
            <person name="Martin F."/>
        </authorList>
    </citation>
    <scope>NUCLEOTIDE SEQUENCE</scope>
    <source>
        <strain evidence="2">JB14</strain>
    </source>
</reference>
<protein>
    <submittedName>
        <fullName evidence="2">Uncharacterized protein</fullName>
    </submittedName>
</protein>
<dbReference type="AlphaFoldDB" id="A0A6A4GDX6"/>
<dbReference type="EMBL" id="ML770334">
    <property type="protein sequence ID" value="KAE9383769.1"/>
    <property type="molecule type" value="Genomic_DNA"/>
</dbReference>
<evidence type="ECO:0000256" key="1">
    <source>
        <dbReference type="SAM" id="MobiDB-lite"/>
    </source>
</evidence>
<evidence type="ECO:0000313" key="2">
    <source>
        <dbReference type="EMBL" id="KAE9383769.1"/>
    </source>
</evidence>
<sequence>MDSSRKPSGSSPRSGTHSPIPSPMFVPTRYSVLNSRLTVGPSAISLQPTDYPNDLWKYAWCYNSGWELWGPGSPSQRNPASASDIPSSQTDPGYRGTIRESWTSSS</sequence>
<feature type="compositionally biased region" description="Polar residues" evidence="1">
    <location>
        <begin position="73"/>
        <end position="91"/>
    </location>
</feature>
<evidence type="ECO:0000313" key="3">
    <source>
        <dbReference type="Proteomes" id="UP000799118"/>
    </source>
</evidence>
<gene>
    <name evidence="2" type="ORF">BT96DRAFT_1105323</name>
</gene>
<proteinExistence type="predicted"/>
<keyword evidence="3" id="KW-1185">Reference proteome</keyword>
<feature type="region of interest" description="Disordered" evidence="1">
    <location>
        <begin position="72"/>
        <end position="106"/>
    </location>
</feature>
<name>A0A6A4GDX6_9AGAR</name>
<organism evidence="2 3">
    <name type="scientific">Gymnopus androsaceus JB14</name>
    <dbReference type="NCBI Taxonomy" id="1447944"/>
    <lineage>
        <taxon>Eukaryota</taxon>
        <taxon>Fungi</taxon>
        <taxon>Dikarya</taxon>
        <taxon>Basidiomycota</taxon>
        <taxon>Agaricomycotina</taxon>
        <taxon>Agaricomycetes</taxon>
        <taxon>Agaricomycetidae</taxon>
        <taxon>Agaricales</taxon>
        <taxon>Marasmiineae</taxon>
        <taxon>Omphalotaceae</taxon>
        <taxon>Gymnopus</taxon>
    </lineage>
</organism>
<dbReference type="Proteomes" id="UP000799118">
    <property type="component" value="Unassembled WGS sequence"/>
</dbReference>
<feature type="compositionally biased region" description="Low complexity" evidence="1">
    <location>
        <begin position="6"/>
        <end position="15"/>
    </location>
</feature>